<feature type="compositionally biased region" description="Low complexity" evidence="1">
    <location>
        <begin position="66"/>
        <end position="78"/>
    </location>
</feature>
<sequence length="259" mass="28633">MHPGSMDLDGKGMLPTAMVRRFSTASVKATPTAAEEMDELDRRRPQLKKSKSWADGLAPPPPPVPKLAIPIRPKSSSSRRIEPSQDAVINSDDPAGDSSPKAKEKTKKSMLPSWMRHLIDKANDIMRPAAKEYFRDTTDYTKRLGLDRSEVEGLMQSGMQARRNSLTPAARLPRSRTVASLDSQESVPASRQAVDMPSDQKVRRDSHVGASSRRISSTPAPRIIRSRTVASLATLDSQDLKSLQKDARRVRRNRGGSDR</sequence>
<keyword evidence="3" id="KW-1185">Reference proteome</keyword>
<feature type="non-terminal residue" evidence="2">
    <location>
        <position position="259"/>
    </location>
</feature>
<gene>
    <name evidence="2" type="ORF">SNEC2469_LOCUS18602</name>
</gene>
<evidence type="ECO:0000313" key="2">
    <source>
        <dbReference type="EMBL" id="CAE7656920.1"/>
    </source>
</evidence>
<name>A0A812VZT6_9DINO</name>
<evidence type="ECO:0000313" key="3">
    <source>
        <dbReference type="Proteomes" id="UP000601435"/>
    </source>
</evidence>
<feature type="region of interest" description="Disordered" evidence="1">
    <location>
        <begin position="157"/>
        <end position="223"/>
    </location>
</feature>
<feature type="region of interest" description="Disordered" evidence="1">
    <location>
        <begin position="23"/>
        <end position="110"/>
    </location>
</feature>
<dbReference type="EMBL" id="CAJNJA010031407">
    <property type="protein sequence ID" value="CAE7656920.1"/>
    <property type="molecule type" value="Genomic_DNA"/>
</dbReference>
<dbReference type="Proteomes" id="UP000601435">
    <property type="component" value="Unassembled WGS sequence"/>
</dbReference>
<reference evidence="2" key="1">
    <citation type="submission" date="2021-02" db="EMBL/GenBank/DDBJ databases">
        <authorList>
            <person name="Dougan E. K."/>
            <person name="Rhodes N."/>
            <person name="Thang M."/>
            <person name="Chan C."/>
        </authorList>
    </citation>
    <scope>NUCLEOTIDE SEQUENCE</scope>
</reference>
<protein>
    <submittedName>
        <fullName evidence="2">Uncharacterized protein</fullName>
    </submittedName>
</protein>
<comment type="caution">
    <text evidence="2">The sequence shown here is derived from an EMBL/GenBank/DDBJ whole genome shotgun (WGS) entry which is preliminary data.</text>
</comment>
<organism evidence="2 3">
    <name type="scientific">Symbiodinium necroappetens</name>
    <dbReference type="NCBI Taxonomy" id="1628268"/>
    <lineage>
        <taxon>Eukaryota</taxon>
        <taxon>Sar</taxon>
        <taxon>Alveolata</taxon>
        <taxon>Dinophyceae</taxon>
        <taxon>Suessiales</taxon>
        <taxon>Symbiodiniaceae</taxon>
        <taxon>Symbiodinium</taxon>
    </lineage>
</organism>
<feature type="compositionally biased region" description="Polar residues" evidence="1">
    <location>
        <begin position="177"/>
        <end position="189"/>
    </location>
</feature>
<accession>A0A812VZT6</accession>
<proteinExistence type="predicted"/>
<feature type="compositionally biased region" description="Basic and acidic residues" evidence="1">
    <location>
        <begin position="198"/>
        <end position="207"/>
    </location>
</feature>
<evidence type="ECO:0000256" key="1">
    <source>
        <dbReference type="SAM" id="MobiDB-lite"/>
    </source>
</evidence>
<dbReference type="OrthoDB" id="431111at2759"/>
<dbReference type="AlphaFoldDB" id="A0A812VZT6"/>
<feature type="compositionally biased region" description="Polar residues" evidence="1">
    <location>
        <begin position="157"/>
        <end position="167"/>
    </location>
</feature>